<dbReference type="InterPro" id="IPR010349">
    <property type="entry name" value="Asparaginase_II"/>
</dbReference>
<dbReference type="EMBL" id="JXAL01000001">
    <property type="protein sequence ID" value="KIL37680.1"/>
    <property type="molecule type" value="Genomic_DNA"/>
</dbReference>
<comment type="caution">
    <text evidence="1">The sequence shown here is derived from an EMBL/GenBank/DDBJ whole genome shotgun (WGS) entry which is preliminary data.</text>
</comment>
<gene>
    <name evidence="1" type="ORF">SD71_03565</name>
</gene>
<protein>
    <submittedName>
        <fullName evidence="1">Asparaginase</fullName>
    </submittedName>
</protein>
<organism evidence="1 2">
    <name type="scientific">Cohnella kolymensis</name>
    <dbReference type="NCBI Taxonomy" id="1590652"/>
    <lineage>
        <taxon>Bacteria</taxon>
        <taxon>Bacillati</taxon>
        <taxon>Bacillota</taxon>
        <taxon>Bacilli</taxon>
        <taxon>Bacillales</taxon>
        <taxon>Paenibacillaceae</taxon>
        <taxon>Cohnella</taxon>
    </lineage>
</organism>
<keyword evidence="2" id="KW-1185">Reference proteome</keyword>
<name>A0ABR5A9F8_9BACL</name>
<dbReference type="PANTHER" id="PTHR42110">
    <property type="entry name" value="L-ASPARAGINASE, PUTATIVE (AFU_ORTHOLOGUE AFUA_3G11890)-RELATED"/>
    <property type="match status" value="1"/>
</dbReference>
<proteinExistence type="predicted"/>
<reference evidence="1 2" key="1">
    <citation type="submission" date="2014-12" db="EMBL/GenBank/DDBJ databases">
        <title>Draft genome sequence of Cohnella kolymensis strain B-2846.</title>
        <authorList>
            <person name="Karlyshev A.V."/>
            <person name="Kudryashova E.B."/>
        </authorList>
    </citation>
    <scope>NUCLEOTIDE SEQUENCE [LARGE SCALE GENOMIC DNA]</scope>
    <source>
        <strain evidence="1 2">VKM B-2846</strain>
    </source>
</reference>
<dbReference type="Proteomes" id="UP000054526">
    <property type="component" value="Unassembled WGS sequence"/>
</dbReference>
<evidence type="ECO:0000313" key="1">
    <source>
        <dbReference type="EMBL" id="KIL37680.1"/>
    </source>
</evidence>
<dbReference type="PANTHER" id="PTHR42110:SF1">
    <property type="entry name" value="L-ASPARAGINASE, PUTATIVE (AFU_ORTHOLOGUE AFUA_3G11890)-RELATED"/>
    <property type="match status" value="1"/>
</dbReference>
<dbReference type="Pfam" id="PF06089">
    <property type="entry name" value="Asparaginase_II"/>
    <property type="match status" value="1"/>
</dbReference>
<evidence type="ECO:0000313" key="2">
    <source>
        <dbReference type="Proteomes" id="UP000054526"/>
    </source>
</evidence>
<accession>A0ABR5A9F8</accession>
<dbReference type="RefSeq" id="WP_041059478.1">
    <property type="nucleotide sequence ID" value="NZ_JXAL01000001.1"/>
</dbReference>
<sequence length="337" mass="37513">MIETLVEEYRGNVLENTHSGRICGVNERGEVVYSIGDVEQLTYLRSSAKPLQALPSIQRGVQEKYNLTDIELALLGASHRGEPFHIEALESLSRKVGLNEDNLICLPTYPLNPDARDRLFKSDHPKRKIYHNCSGKHFGIMSLCKLLAVEIDNYWEREHAAQQEILKTVSIMSGYPADHISLGVDGCGVPVFALPLRNIAQAYMTLACPDLIENVALGKAVQTLTRIMNEQSRMIGGTDQICSTLLQDPNIVAKGGAKGIYCFGLKNERLGFALKVSDGSEEEWPLIVAGILQQIDYSNQSTINNMLRLSSQKVINDNNRIVGENKISFHLSAYRRD</sequence>